<evidence type="ECO:0000313" key="3">
    <source>
        <dbReference type="EMBL" id="TEB09086.1"/>
    </source>
</evidence>
<dbReference type="InterPro" id="IPR009537">
    <property type="entry name" value="DUF1156"/>
</dbReference>
<proteinExistence type="predicted"/>
<sequence>MRVTKADVRLIEAGFPCHQVGAETQRERGASSALPPLYYLHVWWARRPLTPSRAAILGSLLPAGADPDWFLRQLGIEKVQALINGEPWTLTGQILGRVITDESGAEWLPVDDKVLRAMEKEQERRDKNREIIQKLIDADPGLSSHPVTVRWGRESQPLPKPRPKEGDRIQVRRVAADPAHVNERIEFAKSERVKSILGSVLKWDAEDLYAYGRAYAHDPSSVAEALTVLDPTAGGGSIPFEAMRQGHRVIANDLNPVAAVILYATLDYPVRFGLDLLDELNEWGNRLVSHVKQQMADVTPFSPLPKEELEQLRKHCTNCPEVISKFDGPEYDQMGLIYCRQVTCPHCGGEAPLLNTCWLSKEGEKWGVRIVTDGRKKGGKAWFETYRITGSRGPNSDDPNFATVDNGVGTCIHCRQAIPADEIKAQARGESPHGRWQDRLYCVVAVRYHPKLDKHGRPERYKTGQRAGEIKTGKVRFFRPPNHRDLEALAEAEKRLQQRWPEWERQGLIPTENFPQGNDMRPVYYGMPRWCDMFTPRQLLGHLTLVEELNRLKPGILEELGQERGRAVITYLQFIIDKGLDYNSKQTRWHYSRGVLINTFGRHDYSLKWTFGEMIFTGPNSGAAWGLSQVLDAYKGMAELMAPLHEKLGGADPPLKIQYGTAAHMDVSDHSVDLVCIDPPYYNNVQYAELSDYFYVWQRRTLNDLYPGIFTRRVTNKTDEAVANPARDGSAAGAAREYERLMGEIFAECRRVLKNEGIMTIMFTHKTQEAWEALTRSLIENGWTITSSMPVESEAGESIHQKNMASAASSIFLTCRKRKVSDNTPATWTGFGGAGVARRIREAVREGLKEFEQLKLNAVDEMVACYGRALRVLSEHWPVLDGDQPVSPIRAMNEASAVVAQYQIARLTQGRLKVDDLNPEAAMALTLYGIFGLGDIPYDQALNLSRALNISLEGRPAGYTVSGRMIGINDEGRGRRTNRVSAEETGYHAPLLRRGSKLRLALPEERHKKPIDSPQTEWDILHGLILAYREGDVPVARAYLAQHAEGRDQVILDLLSVWAAEMSDEKLRKEAGAIMFGLK</sequence>
<protein>
    <recommendedName>
        <fullName evidence="2">DUF1156 domain-containing protein</fullName>
    </recommendedName>
</protein>
<evidence type="ECO:0000256" key="1">
    <source>
        <dbReference type="SAM" id="MobiDB-lite"/>
    </source>
</evidence>
<reference evidence="3 4" key="1">
    <citation type="journal article" date="2018" name="Environ. Microbiol.">
        <title>Novel energy conservation strategies and behaviour of Pelotomaculum schinkii driving syntrophic propionate catabolism.</title>
        <authorList>
            <person name="Hidalgo-Ahumada C.A.P."/>
            <person name="Nobu M.K."/>
            <person name="Narihiro T."/>
            <person name="Tamaki H."/>
            <person name="Liu W.T."/>
            <person name="Kamagata Y."/>
            <person name="Stams A.J.M."/>
            <person name="Imachi H."/>
            <person name="Sousa D.Z."/>
        </authorList>
    </citation>
    <scope>NUCLEOTIDE SEQUENCE [LARGE SCALE GENOMIC DNA]</scope>
    <source>
        <strain evidence="3 4">MGP</strain>
    </source>
</reference>
<dbReference type="EMBL" id="QFFZ01000060">
    <property type="protein sequence ID" value="TEB09086.1"/>
    <property type="molecule type" value="Genomic_DNA"/>
</dbReference>
<evidence type="ECO:0000313" key="4">
    <source>
        <dbReference type="Proteomes" id="UP000297597"/>
    </source>
</evidence>
<dbReference type="InterPro" id="IPR029063">
    <property type="entry name" value="SAM-dependent_MTases_sf"/>
</dbReference>
<dbReference type="SUPFAM" id="SSF53335">
    <property type="entry name" value="S-adenosyl-L-methionine-dependent methyltransferases"/>
    <property type="match status" value="2"/>
</dbReference>
<dbReference type="Proteomes" id="UP000297597">
    <property type="component" value="Unassembled WGS sequence"/>
</dbReference>
<dbReference type="OrthoDB" id="9800801at2"/>
<keyword evidence="4" id="KW-1185">Reference proteome</keyword>
<feature type="region of interest" description="Disordered" evidence="1">
    <location>
        <begin position="146"/>
        <end position="165"/>
    </location>
</feature>
<comment type="caution">
    <text evidence="3">The sequence shown here is derived from an EMBL/GenBank/DDBJ whole genome shotgun (WGS) entry which is preliminary data.</text>
</comment>
<evidence type="ECO:0000259" key="2">
    <source>
        <dbReference type="Pfam" id="PF06634"/>
    </source>
</evidence>
<accession>A0A4Y7RJT7</accession>
<dbReference type="RefSeq" id="WP_134215523.1">
    <property type="nucleotide sequence ID" value="NZ_QFFZ01000060.1"/>
</dbReference>
<dbReference type="Gene3D" id="3.40.50.150">
    <property type="entry name" value="Vaccinia Virus protein VP39"/>
    <property type="match status" value="1"/>
</dbReference>
<feature type="domain" description="DUF1156" evidence="2">
    <location>
        <begin position="15"/>
        <end position="64"/>
    </location>
</feature>
<gene>
    <name evidence="3" type="ORF">Pmgp_03403</name>
</gene>
<organism evidence="3 4">
    <name type="scientific">Pelotomaculum propionicicum</name>
    <dbReference type="NCBI Taxonomy" id="258475"/>
    <lineage>
        <taxon>Bacteria</taxon>
        <taxon>Bacillati</taxon>
        <taxon>Bacillota</taxon>
        <taxon>Clostridia</taxon>
        <taxon>Eubacteriales</taxon>
        <taxon>Desulfotomaculaceae</taxon>
        <taxon>Pelotomaculum</taxon>
    </lineage>
</organism>
<dbReference type="AlphaFoldDB" id="A0A4Y7RJT7"/>
<dbReference type="Pfam" id="PF06634">
    <property type="entry name" value="DUF1156"/>
    <property type="match status" value="1"/>
</dbReference>
<name>A0A4Y7RJT7_9FIRM</name>